<sequence length="453" mass="48352">MQRLPRLLRASHSAAPLCVAGPSVPRPLPRPRALHVSHAALRPPAPHEPAAHDKAAPPPPPPARSSKVATRHTSAQPQPRSSQNDAAAAAPPPPPDAPPSALRSRNAAASSEGSSSSIRSSAASTKKQTALTPSTSAPSAPTTAEAVQPTIQERIKTLFAQAKFLFKFYLAGLKQLQTNRLRAKEIRAAALTRKEGEEKWSWAEGRVLRTHSADMCKLPLFLAILLILEELLPLVVIYAPGLLPSTCILPSQASKIRVKEELARAGAVLELRKHESDVHAALAVEPAVGAVDEGAALRTLERERLVELAKMHALATWGPAAFLVRRLSSHVAFVKADDAALAKAVERGDMPDAELLVQACSERGLQASGIEQEQMQSNLRRYLGLPPSPLLRALTLYPQPTAASLAPLQAVAAEDADKGVMAKAKDVVHDVVEAEKRREAGKAPEPEEKSKSP</sequence>
<dbReference type="GO" id="GO:0030003">
    <property type="term" value="P:intracellular monoatomic cation homeostasis"/>
    <property type="evidence" value="ECO:0007669"/>
    <property type="project" value="TreeGrafter"/>
</dbReference>
<evidence type="ECO:0000256" key="4">
    <source>
        <dbReference type="ARBA" id="ARBA00022989"/>
    </source>
</evidence>
<keyword evidence="6" id="KW-0472">Membrane</keyword>
<dbReference type="OrthoDB" id="73691at2759"/>
<reference evidence="10 11" key="1">
    <citation type="journal article" date="2018" name="Mol. Biol. Evol.">
        <title>Broad Genomic Sampling Reveals a Smut Pathogenic Ancestry of the Fungal Clade Ustilaginomycotina.</title>
        <authorList>
            <person name="Kijpornyongpan T."/>
            <person name="Mondo S.J."/>
            <person name="Barry K."/>
            <person name="Sandor L."/>
            <person name="Lee J."/>
            <person name="Lipzen A."/>
            <person name="Pangilinan J."/>
            <person name="LaButti K."/>
            <person name="Hainaut M."/>
            <person name="Henrissat B."/>
            <person name="Grigoriev I.V."/>
            <person name="Spatafora J.W."/>
            <person name="Aime M.C."/>
        </authorList>
    </citation>
    <scope>NUCLEOTIDE SEQUENCE [LARGE SCALE GENOMIC DNA]</scope>
    <source>
        <strain evidence="10 11">MCA 4186</strain>
    </source>
</reference>
<keyword evidence="3" id="KW-0999">Mitochondrion inner membrane</keyword>
<protein>
    <recommendedName>
        <fullName evidence="9">Letm1 RBD domain-containing protein</fullName>
    </recommendedName>
</protein>
<dbReference type="Proteomes" id="UP000245946">
    <property type="component" value="Unassembled WGS sequence"/>
</dbReference>
<gene>
    <name evidence="10" type="ORF">FA09DRAFT_329187</name>
</gene>
<dbReference type="EMBL" id="KZ819290">
    <property type="protein sequence ID" value="PWN98676.1"/>
    <property type="molecule type" value="Genomic_DNA"/>
</dbReference>
<feature type="compositionally biased region" description="Low complexity" evidence="8">
    <location>
        <begin position="99"/>
        <end position="145"/>
    </location>
</feature>
<feature type="region of interest" description="Disordered" evidence="8">
    <location>
        <begin position="432"/>
        <end position="453"/>
    </location>
</feature>
<keyword evidence="2" id="KW-0812">Transmembrane</keyword>
<dbReference type="InterPro" id="IPR044202">
    <property type="entry name" value="LETM1/MDM38-like"/>
</dbReference>
<evidence type="ECO:0000256" key="5">
    <source>
        <dbReference type="ARBA" id="ARBA00023128"/>
    </source>
</evidence>
<comment type="subcellular location">
    <subcellularLocation>
        <location evidence="1">Mitochondrion inner membrane</location>
        <topology evidence="1">Single-pass membrane protein</topology>
    </subcellularLocation>
</comment>
<evidence type="ECO:0000313" key="11">
    <source>
        <dbReference type="Proteomes" id="UP000245946"/>
    </source>
</evidence>
<keyword evidence="5 7" id="KW-0496">Mitochondrion</keyword>
<proteinExistence type="predicted"/>
<accession>A0A316ZBK3</accession>
<feature type="domain" description="Letm1 RBD" evidence="9">
    <location>
        <begin position="230"/>
        <end position="437"/>
    </location>
</feature>
<dbReference type="GO" id="GO:0043022">
    <property type="term" value="F:ribosome binding"/>
    <property type="evidence" value="ECO:0007669"/>
    <property type="project" value="InterPro"/>
</dbReference>
<evidence type="ECO:0000256" key="7">
    <source>
        <dbReference type="PROSITE-ProRule" id="PRU01094"/>
    </source>
</evidence>
<dbReference type="PROSITE" id="PS51758">
    <property type="entry name" value="LETM1_RBD"/>
    <property type="match status" value="1"/>
</dbReference>
<dbReference type="STRING" id="58919.A0A316ZBK3"/>
<feature type="region of interest" description="Disordered" evidence="8">
    <location>
        <begin position="1"/>
        <end position="145"/>
    </location>
</feature>
<dbReference type="PANTHER" id="PTHR14009">
    <property type="entry name" value="LEUCINE ZIPPER-EF-HAND CONTAINING TRANSMEMBRANE PROTEIN"/>
    <property type="match status" value="1"/>
</dbReference>
<keyword evidence="11" id="KW-1185">Reference proteome</keyword>
<evidence type="ECO:0000259" key="9">
    <source>
        <dbReference type="PROSITE" id="PS51758"/>
    </source>
</evidence>
<dbReference type="RefSeq" id="XP_025598955.1">
    <property type="nucleotide sequence ID" value="XM_025742069.1"/>
</dbReference>
<organism evidence="10 11">
    <name type="scientific">Tilletiopsis washingtonensis</name>
    <dbReference type="NCBI Taxonomy" id="58919"/>
    <lineage>
        <taxon>Eukaryota</taxon>
        <taxon>Fungi</taxon>
        <taxon>Dikarya</taxon>
        <taxon>Basidiomycota</taxon>
        <taxon>Ustilaginomycotina</taxon>
        <taxon>Exobasidiomycetes</taxon>
        <taxon>Entylomatales</taxon>
        <taxon>Entylomatales incertae sedis</taxon>
        <taxon>Tilletiopsis</taxon>
    </lineage>
</organism>
<dbReference type="GO" id="GO:0005743">
    <property type="term" value="C:mitochondrial inner membrane"/>
    <property type="evidence" value="ECO:0007669"/>
    <property type="project" value="UniProtKB-SubCell"/>
</dbReference>
<dbReference type="Pfam" id="PF07766">
    <property type="entry name" value="LETM1_RBD"/>
    <property type="match status" value="1"/>
</dbReference>
<evidence type="ECO:0000313" key="10">
    <source>
        <dbReference type="EMBL" id="PWN98676.1"/>
    </source>
</evidence>
<dbReference type="PANTHER" id="PTHR14009:SF1">
    <property type="entry name" value="MITOCHONDRIAL PROTON_CALCIUM EXCHANGER PROTEIN"/>
    <property type="match status" value="1"/>
</dbReference>
<evidence type="ECO:0000256" key="1">
    <source>
        <dbReference type="ARBA" id="ARBA00004434"/>
    </source>
</evidence>
<dbReference type="AlphaFoldDB" id="A0A316ZBK3"/>
<evidence type="ECO:0000256" key="8">
    <source>
        <dbReference type="SAM" id="MobiDB-lite"/>
    </source>
</evidence>
<evidence type="ECO:0000256" key="2">
    <source>
        <dbReference type="ARBA" id="ARBA00022692"/>
    </source>
</evidence>
<evidence type="ECO:0000256" key="3">
    <source>
        <dbReference type="ARBA" id="ARBA00022792"/>
    </source>
</evidence>
<feature type="compositionally biased region" description="Polar residues" evidence="8">
    <location>
        <begin position="67"/>
        <end position="84"/>
    </location>
</feature>
<dbReference type="GeneID" id="37269613"/>
<keyword evidence="4" id="KW-1133">Transmembrane helix</keyword>
<dbReference type="InterPro" id="IPR033122">
    <property type="entry name" value="LETM1-like_RBD"/>
</dbReference>
<name>A0A316ZBK3_9BASI</name>
<evidence type="ECO:0000256" key="6">
    <source>
        <dbReference type="ARBA" id="ARBA00023136"/>
    </source>
</evidence>